<sequence>MRNWAVLVGGAGAALAATLWAVGLTTLQPLTEPYGPWSERLAGDTTYWARDLRFAAILAVLLGLLLAARGARPMVLAAAPLAAAWVIADVLLDRADVEGRAMTLLLAAAGVLAALGLLTAVLRRPSLAGRPPSAGTPADVSPVPSESPSAGAAADRSASRGRRALILTAAIAAAVAPLAATTESPTDAESGLVAAAVGTAALLAVLAIGSALAAAPAADRRRRTTAGLLAALAAGGIVLSRALPPGDRLGPTVLLGVLLLAGVAALADRTRRDAETGSPEPVRWRRVGLAALAALVGYPLLLYGFGAVLSILPVAAALTRAAGNTAVGSAEVDLLRTAVGLLIGLVFGALLTWLTAPAAAGRAGSGPASNGPAPGAPPAGGRAGAGRTG</sequence>
<dbReference type="RefSeq" id="WP_377337146.1">
    <property type="nucleotide sequence ID" value="NZ_JBHLUE010000004.1"/>
</dbReference>
<feature type="transmembrane region" description="Helical" evidence="2">
    <location>
        <begin position="164"/>
        <end position="180"/>
    </location>
</feature>
<keyword evidence="2" id="KW-0812">Transmembrane</keyword>
<evidence type="ECO:0000256" key="2">
    <source>
        <dbReference type="SAM" id="Phobius"/>
    </source>
</evidence>
<feature type="transmembrane region" description="Helical" evidence="2">
    <location>
        <begin position="74"/>
        <end position="92"/>
    </location>
</feature>
<feature type="transmembrane region" description="Helical" evidence="2">
    <location>
        <begin position="287"/>
        <end position="314"/>
    </location>
</feature>
<proteinExistence type="predicted"/>
<dbReference type="EMBL" id="JBHLUE010000004">
    <property type="protein sequence ID" value="MFC0564202.1"/>
    <property type="molecule type" value="Genomic_DNA"/>
</dbReference>
<comment type="caution">
    <text evidence="3">The sequence shown here is derived from an EMBL/GenBank/DDBJ whole genome shotgun (WGS) entry which is preliminary data.</text>
</comment>
<feature type="transmembrane region" description="Helical" evidence="2">
    <location>
        <begin position="249"/>
        <end position="267"/>
    </location>
</feature>
<reference evidence="3 4" key="1">
    <citation type="submission" date="2024-09" db="EMBL/GenBank/DDBJ databases">
        <authorList>
            <person name="Sun Q."/>
            <person name="Mori K."/>
        </authorList>
    </citation>
    <scope>NUCLEOTIDE SEQUENCE [LARGE SCALE GENOMIC DNA]</scope>
    <source>
        <strain evidence="3 4">TBRC 2205</strain>
    </source>
</reference>
<feature type="transmembrane region" description="Helical" evidence="2">
    <location>
        <begin position="192"/>
        <end position="214"/>
    </location>
</feature>
<evidence type="ECO:0000313" key="3">
    <source>
        <dbReference type="EMBL" id="MFC0564202.1"/>
    </source>
</evidence>
<feature type="compositionally biased region" description="Low complexity" evidence="1">
    <location>
        <begin position="363"/>
        <end position="373"/>
    </location>
</feature>
<feature type="transmembrane region" description="Helical" evidence="2">
    <location>
        <begin position="226"/>
        <end position="243"/>
    </location>
</feature>
<feature type="transmembrane region" description="Helical" evidence="2">
    <location>
        <begin position="45"/>
        <end position="67"/>
    </location>
</feature>
<feature type="compositionally biased region" description="Low complexity" evidence="1">
    <location>
        <begin position="147"/>
        <end position="156"/>
    </location>
</feature>
<evidence type="ECO:0000313" key="4">
    <source>
        <dbReference type="Proteomes" id="UP001589894"/>
    </source>
</evidence>
<keyword evidence="2" id="KW-1133">Transmembrane helix</keyword>
<name>A0ABV6NVB9_9ACTN</name>
<keyword evidence="2" id="KW-0472">Membrane</keyword>
<protein>
    <submittedName>
        <fullName evidence="3">Uncharacterized protein</fullName>
    </submittedName>
</protein>
<feature type="region of interest" description="Disordered" evidence="1">
    <location>
        <begin position="129"/>
        <end position="156"/>
    </location>
</feature>
<evidence type="ECO:0000256" key="1">
    <source>
        <dbReference type="SAM" id="MobiDB-lite"/>
    </source>
</evidence>
<organism evidence="3 4">
    <name type="scientific">Plantactinospora siamensis</name>
    <dbReference type="NCBI Taxonomy" id="555372"/>
    <lineage>
        <taxon>Bacteria</taxon>
        <taxon>Bacillati</taxon>
        <taxon>Actinomycetota</taxon>
        <taxon>Actinomycetes</taxon>
        <taxon>Micromonosporales</taxon>
        <taxon>Micromonosporaceae</taxon>
        <taxon>Plantactinospora</taxon>
    </lineage>
</organism>
<feature type="transmembrane region" description="Helical" evidence="2">
    <location>
        <begin position="104"/>
        <end position="122"/>
    </location>
</feature>
<dbReference type="Proteomes" id="UP001589894">
    <property type="component" value="Unassembled WGS sequence"/>
</dbReference>
<feature type="transmembrane region" description="Helical" evidence="2">
    <location>
        <begin position="334"/>
        <end position="354"/>
    </location>
</feature>
<accession>A0ABV6NVB9</accession>
<keyword evidence="4" id="KW-1185">Reference proteome</keyword>
<feature type="region of interest" description="Disordered" evidence="1">
    <location>
        <begin position="363"/>
        <end position="389"/>
    </location>
</feature>
<gene>
    <name evidence="3" type="ORF">ACFFHU_08490</name>
</gene>